<dbReference type="EMBL" id="JAPQKP010000001">
    <property type="protein sequence ID" value="KAJ5210136.1"/>
    <property type="molecule type" value="Genomic_DNA"/>
</dbReference>
<organism evidence="2 3">
    <name type="scientific">Penicillium cf. griseofulvum</name>
    <dbReference type="NCBI Taxonomy" id="2972120"/>
    <lineage>
        <taxon>Eukaryota</taxon>
        <taxon>Fungi</taxon>
        <taxon>Dikarya</taxon>
        <taxon>Ascomycota</taxon>
        <taxon>Pezizomycotina</taxon>
        <taxon>Eurotiomycetes</taxon>
        <taxon>Eurotiomycetidae</taxon>
        <taxon>Eurotiales</taxon>
        <taxon>Aspergillaceae</taxon>
        <taxon>Penicillium</taxon>
    </lineage>
</organism>
<dbReference type="Proteomes" id="UP001150879">
    <property type="component" value="Unassembled WGS sequence"/>
</dbReference>
<dbReference type="AlphaFoldDB" id="A0A9W9MYZ4"/>
<evidence type="ECO:0000313" key="2">
    <source>
        <dbReference type="EMBL" id="KAJ5210136.1"/>
    </source>
</evidence>
<evidence type="ECO:0000256" key="1">
    <source>
        <dbReference type="SAM" id="MobiDB-lite"/>
    </source>
</evidence>
<evidence type="ECO:0000313" key="3">
    <source>
        <dbReference type="Proteomes" id="UP001150879"/>
    </source>
</evidence>
<protein>
    <submittedName>
        <fullName evidence="2">Uncharacterized protein</fullName>
    </submittedName>
</protein>
<sequence length="71" mass="7938">MGQYELPAVVSERLAPNTGPCDVEKDDIDGTANDSAITRTTSRRERGRRVGPRESGHERSSMKVYSFVLKR</sequence>
<reference evidence="2" key="1">
    <citation type="submission" date="2022-11" db="EMBL/GenBank/DDBJ databases">
        <authorList>
            <person name="Petersen C."/>
        </authorList>
    </citation>
    <scope>NUCLEOTIDE SEQUENCE</scope>
    <source>
        <strain evidence="2">IBT 16849</strain>
    </source>
</reference>
<proteinExistence type="predicted"/>
<feature type="compositionally biased region" description="Basic and acidic residues" evidence="1">
    <location>
        <begin position="51"/>
        <end position="61"/>
    </location>
</feature>
<accession>A0A9W9MYZ4</accession>
<gene>
    <name evidence="2" type="ORF">N7472_000275</name>
</gene>
<name>A0A9W9MYZ4_9EURO</name>
<keyword evidence="3" id="KW-1185">Reference proteome</keyword>
<feature type="region of interest" description="Disordered" evidence="1">
    <location>
        <begin position="39"/>
        <end position="61"/>
    </location>
</feature>
<reference evidence="2" key="2">
    <citation type="journal article" date="2023" name="IMA Fungus">
        <title>Comparative genomic study of the Penicillium genus elucidates a diverse pangenome and 15 lateral gene transfer events.</title>
        <authorList>
            <person name="Petersen C."/>
            <person name="Sorensen T."/>
            <person name="Nielsen M.R."/>
            <person name="Sondergaard T.E."/>
            <person name="Sorensen J.L."/>
            <person name="Fitzpatrick D.A."/>
            <person name="Frisvad J.C."/>
            <person name="Nielsen K.L."/>
        </authorList>
    </citation>
    <scope>NUCLEOTIDE SEQUENCE</scope>
    <source>
        <strain evidence="2">IBT 16849</strain>
    </source>
</reference>
<comment type="caution">
    <text evidence="2">The sequence shown here is derived from an EMBL/GenBank/DDBJ whole genome shotgun (WGS) entry which is preliminary data.</text>
</comment>